<evidence type="ECO:0000256" key="7">
    <source>
        <dbReference type="ARBA" id="ARBA00022842"/>
    </source>
</evidence>
<evidence type="ECO:0000256" key="13">
    <source>
        <dbReference type="ARBA" id="ARBA00051769"/>
    </source>
</evidence>
<dbReference type="EC" id="4.3.1.17" evidence="6"/>
<comment type="catalytic activity">
    <reaction evidence="13">
        <text>L-serine = D-serine</text>
        <dbReference type="Rhea" id="RHEA:10980"/>
        <dbReference type="ChEBI" id="CHEBI:33384"/>
        <dbReference type="ChEBI" id="CHEBI:35247"/>
        <dbReference type="EC" id="5.1.1.18"/>
    </reaction>
</comment>
<dbReference type="Proteomes" id="UP000053660">
    <property type="component" value="Unassembled WGS sequence"/>
</dbReference>
<evidence type="ECO:0000256" key="10">
    <source>
        <dbReference type="ARBA" id="ARBA00031418"/>
    </source>
</evidence>
<accession>A0A0B1SEZ6</accession>
<dbReference type="SUPFAM" id="SSF53686">
    <property type="entry name" value="Tryptophan synthase beta subunit-like PLP-dependent enzymes"/>
    <property type="match status" value="1"/>
</dbReference>
<feature type="domain" description="Tryptophan synthase beta chain-like PALP" evidence="21">
    <location>
        <begin position="18"/>
        <end position="159"/>
    </location>
</feature>
<dbReference type="GO" id="GO:0006563">
    <property type="term" value="P:L-serine metabolic process"/>
    <property type="evidence" value="ECO:0007669"/>
    <property type="project" value="UniProtKB-ARBA"/>
</dbReference>
<evidence type="ECO:0000256" key="3">
    <source>
        <dbReference type="ARBA" id="ARBA00001936"/>
    </source>
</evidence>
<evidence type="ECO:0000256" key="16">
    <source>
        <dbReference type="ARBA" id="ARBA00066592"/>
    </source>
</evidence>
<evidence type="ECO:0000256" key="11">
    <source>
        <dbReference type="ARBA" id="ARBA00049406"/>
    </source>
</evidence>
<dbReference type="GO" id="GO:0030170">
    <property type="term" value="F:pyridoxal phosphate binding"/>
    <property type="evidence" value="ECO:0007669"/>
    <property type="project" value="InterPro"/>
</dbReference>
<dbReference type="EC" id="4.3.1.18" evidence="15"/>
<dbReference type="PANTHER" id="PTHR43050:SF1">
    <property type="entry name" value="SERINE RACEMASE"/>
    <property type="match status" value="1"/>
</dbReference>
<comment type="similarity">
    <text evidence="5">Belongs to the serine/threonine dehydratase family.</text>
</comment>
<keyword evidence="7" id="KW-0460">Magnesium</keyword>
<reference evidence="22 23" key="1">
    <citation type="submission" date="2014-03" db="EMBL/GenBank/DDBJ databases">
        <title>Draft genome of the hookworm Oesophagostomum dentatum.</title>
        <authorList>
            <person name="Mitreva M."/>
        </authorList>
    </citation>
    <scope>NUCLEOTIDE SEQUENCE [LARGE SCALE GENOMIC DNA]</scope>
    <source>
        <strain evidence="22 23">OD-Hann</strain>
    </source>
</reference>
<evidence type="ECO:0000256" key="6">
    <source>
        <dbReference type="ARBA" id="ARBA00012093"/>
    </source>
</evidence>
<dbReference type="GO" id="GO:0000287">
    <property type="term" value="F:magnesium ion binding"/>
    <property type="evidence" value="ECO:0007669"/>
    <property type="project" value="TreeGrafter"/>
</dbReference>
<keyword evidence="8" id="KW-0663">Pyridoxal phosphate</keyword>
<gene>
    <name evidence="22" type="ORF">OESDEN_18537</name>
</gene>
<dbReference type="EMBL" id="KN585694">
    <property type="protein sequence ID" value="KHJ81775.1"/>
    <property type="molecule type" value="Genomic_DNA"/>
</dbReference>
<dbReference type="Gene3D" id="3.40.50.1100">
    <property type="match status" value="1"/>
</dbReference>
<dbReference type="GO" id="GO:0030378">
    <property type="term" value="F:serine racemase activity"/>
    <property type="evidence" value="ECO:0007669"/>
    <property type="project" value="UniProtKB-EC"/>
</dbReference>
<dbReference type="GO" id="GO:0018114">
    <property type="term" value="F:threonine racemase activity"/>
    <property type="evidence" value="ECO:0007669"/>
    <property type="project" value="TreeGrafter"/>
</dbReference>
<dbReference type="GO" id="GO:0003941">
    <property type="term" value="F:L-serine ammonia-lyase activity"/>
    <property type="evidence" value="ECO:0007669"/>
    <property type="project" value="UniProtKB-EC"/>
</dbReference>
<dbReference type="GO" id="GO:0005524">
    <property type="term" value="F:ATP binding"/>
    <property type="evidence" value="ECO:0007669"/>
    <property type="project" value="TreeGrafter"/>
</dbReference>
<sequence>MVVCAEEVKRAAERFRGRIHRTPVISCESIDKLAGCKVLMKCEHLQKTGSFKARGALNAVQKLKNEGKVQGVVTHSSGNHGQGLAWAAAQVRLPCRVAVPKNAPPSKMDAMKEYGAVLELCESTVKSREDTCARLAKELGYGVVEPFDNQDVMCGQASLLISYN</sequence>
<protein>
    <recommendedName>
        <fullName evidence="17">Serine racemase</fullName>
        <ecNumber evidence="6">4.3.1.17</ecNumber>
        <ecNumber evidence="15">4.3.1.18</ecNumber>
        <ecNumber evidence="16">5.1.1.18</ecNumber>
    </recommendedName>
    <alternativeName>
        <fullName evidence="18">D-serine ammonia-lyase</fullName>
    </alternativeName>
    <alternativeName>
        <fullName evidence="20">D-serine dehydratase</fullName>
    </alternativeName>
    <alternativeName>
        <fullName evidence="19">L-serine ammonia-lyase</fullName>
    </alternativeName>
    <alternativeName>
        <fullName evidence="10">L-serine dehydratase</fullName>
    </alternativeName>
</protein>
<evidence type="ECO:0000256" key="14">
    <source>
        <dbReference type="ARBA" id="ARBA00056426"/>
    </source>
</evidence>
<dbReference type="InterPro" id="IPR000634">
    <property type="entry name" value="Ser/Thr_deHydtase_PyrdxlP-BS"/>
</dbReference>
<dbReference type="Pfam" id="PF00291">
    <property type="entry name" value="PALP"/>
    <property type="match status" value="1"/>
</dbReference>
<evidence type="ECO:0000259" key="21">
    <source>
        <dbReference type="Pfam" id="PF00291"/>
    </source>
</evidence>
<name>A0A0B1SEZ6_OESDE</name>
<comment type="function">
    <text evidence="14">Catalyzes the synthesis of D-serine from L-serine. D-serine is a key coagonist with glutamate at NMDA receptors. Has dehydratase activity towards both L-serine and D-serine.</text>
</comment>
<dbReference type="InterPro" id="IPR036052">
    <property type="entry name" value="TrpB-like_PALP_sf"/>
</dbReference>
<dbReference type="EC" id="5.1.1.18" evidence="16"/>
<evidence type="ECO:0000256" key="9">
    <source>
        <dbReference type="ARBA" id="ARBA00023239"/>
    </source>
</evidence>
<dbReference type="AlphaFoldDB" id="A0A0B1SEZ6"/>
<dbReference type="PANTHER" id="PTHR43050">
    <property type="entry name" value="SERINE / THREONINE RACEMASE FAMILY MEMBER"/>
    <property type="match status" value="1"/>
</dbReference>
<dbReference type="FunFam" id="3.40.50.1100:FF:000041">
    <property type="entry name" value="Threonine ammonia-lyase, variant"/>
    <property type="match status" value="1"/>
</dbReference>
<evidence type="ECO:0000256" key="19">
    <source>
        <dbReference type="ARBA" id="ARBA00081060"/>
    </source>
</evidence>
<evidence type="ECO:0000313" key="23">
    <source>
        <dbReference type="Proteomes" id="UP000053660"/>
    </source>
</evidence>
<evidence type="ECO:0000256" key="17">
    <source>
        <dbReference type="ARBA" id="ARBA00070760"/>
    </source>
</evidence>
<evidence type="ECO:0000256" key="8">
    <source>
        <dbReference type="ARBA" id="ARBA00022898"/>
    </source>
</evidence>
<comment type="cofactor">
    <cofactor evidence="3">
        <name>Mn(2+)</name>
        <dbReference type="ChEBI" id="CHEBI:29035"/>
    </cofactor>
</comment>
<dbReference type="GO" id="GO:0070179">
    <property type="term" value="P:D-serine biosynthetic process"/>
    <property type="evidence" value="ECO:0007669"/>
    <property type="project" value="TreeGrafter"/>
</dbReference>
<evidence type="ECO:0000313" key="22">
    <source>
        <dbReference type="EMBL" id="KHJ81775.1"/>
    </source>
</evidence>
<dbReference type="OrthoDB" id="4418812at2759"/>
<comment type="cofactor">
    <cofactor evidence="1">
        <name>Ca(2+)</name>
        <dbReference type="ChEBI" id="CHEBI:29108"/>
    </cofactor>
</comment>
<evidence type="ECO:0000256" key="20">
    <source>
        <dbReference type="ARBA" id="ARBA00081761"/>
    </source>
</evidence>
<comment type="catalytic activity">
    <reaction evidence="11">
        <text>L-serine = pyruvate + NH4(+)</text>
        <dbReference type="Rhea" id="RHEA:19169"/>
        <dbReference type="ChEBI" id="CHEBI:15361"/>
        <dbReference type="ChEBI" id="CHEBI:28938"/>
        <dbReference type="ChEBI" id="CHEBI:33384"/>
        <dbReference type="EC" id="4.3.1.17"/>
    </reaction>
</comment>
<evidence type="ECO:0000256" key="5">
    <source>
        <dbReference type="ARBA" id="ARBA00010869"/>
    </source>
</evidence>
<proteinExistence type="inferred from homology"/>
<evidence type="ECO:0000256" key="18">
    <source>
        <dbReference type="ARBA" id="ARBA00076108"/>
    </source>
</evidence>
<evidence type="ECO:0000256" key="1">
    <source>
        <dbReference type="ARBA" id="ARBA00001913"/>
    </source>
</evidence>
<evidence type="ECO:0000256" key="15">
    <source>
        <dbReference type="ARBA" id="ARBA00066349"/>
    </source>
</evidence>
<comment type="catalytic activity">
    <reaction evidence="12">
        <text>D-serine = pyruvate + NH4(+)</text>
        <dbReference type="Rhea" id="RHEA:13977"/>
        <dbReference type="ChEBI" id="CHEBI:15361"/>
        <dbReference type="ChEBI" id="CHEBI:28938"/>
        <dbReference type="ChEBI" id="CHEBI:35247"/>
        <dbReference type="EC" id="4.3.1.18"/>
    </reaction>
</comment>
<keyword evidence="23" id="KW-1185">Reference proteome</keyword>
<comment type="cofactor">
    <cofactor evidence="2">
        <name>pyridoxal 5'-phosphate</name>
        <dbReference type="ChEBI" id="CHEBI:597326"/>
    </cofactor>
</comment>
<keyword evidence="9" id="KW-0456">Lyase</keyword>
<evidence type="ECO:0000256" key="4">
    <source>
        <dbReference type="ARBA" id="ARBA00001946"/>
    </source>
</evidence>
<organism evidence="22 23">
    <name type="scientific">Oesophagostomum dentatum</name>
    <name type="common">Nodular worm</name>
    <dbReference type="NCBI Taxonomy" id="61180"/>
    <lineage>
        <taxon>Eukaryota</taxon>
        <taxon>Metazoa</taxon>
        <taxon>Ecdysozoa</taxon>
        <taxon>Nematoda</taxon>
        <taxon>Chromadorea</taxon>
        <taxon>Rhabditida</taxon>
        <taxon>Rhabditina</taxon>
        <taxon>Rhabditomorpha</taxon>
        <taxon>Strongyloidea</taxon>
        <taxon>Strongylidae</taxon>
        <taxon>Oesophagostomum</taxon>
    </lineage>
</organism>
<dbReference type="PROSITE" id="PS00165">
    <property type="entry name" value="DEHYDRATASE_SER_THR"/>
    <property type="match status" value="1"/>
</dbReference>
<dbReference type="InterPro" id="IPR001926">
    <property type="entry name" value="TrpB-like_PALP"/>
</dbReference>
<dbReference type="GO" id="GO:0008721">
    <property type="term" value="F:D-serine ammonia-lyase activity"/>
    <property type="evidence" value="ECO:0007669"/>
    <property type="project" value="UniProtKB-EC"/>
</dbReference>
<evidence type="ECO:0000256" key="12">
    <source>
        <dbReference type="ARBA" id="ARBA00050422"/>
    </source>
</evidence>
<evidence type="ECO:0000256" key="2">
    <source>
        <dbReference type="ARBA" id="ARBA00001933"/>
    </source>
</evidence>
<comment type="cofactor">
    <cofactor evidence="4">
        <name>Mg(2+)</name>
        <dbReference type="ChEBI" id="CHEBI:18420"/>
    </cofactor>
</comment>